<evidence type="ECO:0000313" key="9">
    <source>
        <dbReference type="Proteomes" id="UP000663864"/>
    </source>
</evidence>
<evidence type="ECO:0000256" key="3">
    <source>
        <dbReference type="ARBA" id="ARBA00022723"/>
    </source>
</evidence>
<feature type="binding site" evidence="6">
    <location>
        <position position="85"/>
    </location>
    <ligand>
        <name>Zn(2+)</name>
        <dbReference type="ChEBI" id="CHEBI:29105"/>
        <label>1</label>
    </ligand>
</feature>
<dbReference type="InterPro" id="IPR024079">
    <property type="entry name" value="MetalloPept_cat_dom_sf"/>
</dbReference>
<dbReference type="Gene3D" id="3.60.15.10">
    <property type="entry name" value="Ribonuclease Z/Hydroxyacylglutathione hydrolase-like"/>
    <property type="match status" value="1"/>
</dbReference>
<dbReference type="Pfam" id="PF00413">
    <property type="entry name" value="Peptidase_M10"/>
    <property type="match status" value="1"/>
</dbReference>
<dbReference type="Pfam" id="PF12706">
    <property type="entry name" value="Lactamase_B_2"/>
    <property type="match status" value="1"/>
</dbReference>
<dbReference type="SMART" id="SM00235">
    <property type="entry name" value="ZnMc"/>
    <property type="match status" value="1"/>
</dbReference>
<evidence type="ECO:0000256" key="6">
    <source>
        <dbReference type="PIRSR" id="PIRSR621190-2"/>
    </source>
</evidence>
<proteinExistence type="inferred from homology"/>
<sequence length="547" mass="63183">MNTARCGIEDKVFTLHRDREQQFKPKKSYKWKLTEKDLPVLGVAKIRQQIQQSFNDWAKHSTLTFHEASENDEADINLAFVDRYHKDGYRFDGPNGVLAYTVEPFSESIVFESTEEWTDKYNGVGYHVRLIATHQIGHVLGLDHSNDKSSVMFPYYRSIKSEEILSKTDRARIQALYGKPGLTAMHTTTSAIRKTGSEKATTITTSTDKSSNELIKSRKENGRFINSFNPKFKLPNLGHALSWKTSAPDNTRLPFTKTEFDKILPVIQHKKPKELYRTTPGLRFIWIGHASCFIQMNNFRFLVDPVFSERCGMTSLVGPKRFRPPALTINDLPDDLDAILISHNHFDHLDYLSVKRLNERYGERLTWFCGRGTRQWFLFNRVKNVVELDWWEEYHFSKKKVNIAFCPAQHWSHRTAFDMNKALWGSYAVWDATHKFYFAGDTGYTHNISIFRQIGNKYGPFDLSAIPIGAYEPRWMMQAQHVSPDEAVQIHIDVQSKKSIGIHWGTWALANEYFMEPPKKLAHAIENNGLDPSSFIVVKHGEIIDLP</sequence>
<keyword evidence="6" id="KW-0106">Calcium</keyword>
<feature type="binding site" evidence="6">
    <location>
        <position position="92"/>
    </location>
    <ligand>
        <name>Ca(2+)</name>
        <dbReference type="ChEBI" id="CHEBI:29108"/>
        <label>3</label>
    </ligand>
</feature>
<feature type="binding site" evidence="6">
    <location>
        <position position="87"/>
    </location>
    <ligand>
        <name>Zn(2+)</name>
        <dbReference type="ChEBI" id="CHEBI:29105"/>
        <label>1</label>
    </ligand>
</feature>
<keyword evidence="2" id="KW-0645">Protease</keyword>
<dbReference type="GO" id="GO:0070291">
    <property type="term" value="P:N-acylethanolamine metabolic process"/>
    <property type="evidence" value="ECO:0007669"/>
    <property type="project" value="TreeGrafter"/>
</dbReference>
<dbReference type="Gene3D" id="3.40.390.10">
    <property type="entry name" value="Collagenase (Catalytic Domain)"/>
    <property type="match status" value="1"/>
</dbReference>
<feature type="binding site" evidence="6">
    <location>
        <position position="134"/>
    </location>
    <ligand>
        <name>Zn(2+)</name>
        <dbReference type="ChEBI" id="CHEBI:29105"/>
        <label>2</label>
        <note>catalytic</note>
    </ligand>
</feature>
<dbReference type="SUPFAM" id="SSF55486">
    <property type="entry name" value="Metalloproteases ('zincins'), catalytic domain"/>
    <property type="match status" value="1"/>
</dbReference>
<feature type="binding site" evidence="6">
    <location>
        <position position="144"/>
    </location>
    <ligand>
        <name>Zn(2+)</name>
        <dbReference type="ChEBI" id="CHEBI:29105"/>
        <label>2</label>
        <note>catalytic</note>
    </ligand>
</feature>
<feature type="binding site" evidence="6">
    <location>
        <position position="93"/>
    </location>
    <ligand>
        <name>Ca(2+)</name>
        <dbReference type="ChEBI" id="CHEBI:29108"/>
        <label>3</label>
    </ligand>
</feature>
<dbReference type="GO" id="GO:0031012">
    <property type="term" value="C:extracellular matrix"/>
    <property type="evidence" value="ECO:0007669"/>
    <property type="project" value="InterPro"/>
</dbReference>
<protein>
    <recommendedName>
        <fullName evidence="7">Peptidase metallopeptidase domain-containing protein</fullName>
    </recommendedName>
</protein>
<keyword evidence="4" id="KW-0378">Hydrolase</keyword>
<dbReference type="GO" id="GO:0070292">
    <property type="term" value="P:N-acylphosphatidylethanolamine metabolic process"/>
    <property type="evidence" value="ECO:0007669"/>
    <property type="project" value="TreeGrafter"/>
</dbReference>
<comment type="cofactor">
    <cofactor evidence="6">
        <name>Zn(2+)</name>
        <dbReference type="ChEBI" id="CHEBI:29105"/>
    </cofactor>
    <text evidence="6">Binds 2 Zn(2+) ions per subunit.</text>
</comment>
<evidence type="ECO:0000256" key="4">
    <source>
        <dbReference type="ARBA" id="ARBA00022801"/>
    </source>
</evidence>
<comment type="similarity">
    <text evidence="1">Belongs to the peptidase M10A family.</text>
</comment>
<feature type="binding site" evidence="6">
    <location>
        <position position="138"/>
    </location>
    <ligand>
        <name>Zn(2+)</name>
        <dbReference type="ChEBI" id="CHEBI:29105"/>
        <label>2</label>
        <note>catalytic</note>
    </ligand>
</feature>
<dbReference type="EMBL" id="CAJNOT010001077">
    <property type="protein sequence ID" value="CAF1141129.1"/>
    <property type="molecule type" value="Genomic_DNA"/>
</dbReference>
<keyword evidence="5 6" id="KW-0862">Zinc</keyword>
<dbReference type="AlphaFoldDB" id="A0A814S2E0"/>
<gene>
    <name evidence="8" type="ORF">ZHD862_LOCUS19651</name>
</gene>
<dbReference type="InterPro" id="IPR001279">
    <property type="entry name" value="Metallo-B-lactamas"/>
</dbReference>
<keyword evidence="3 6" id="KW-0479">Metal-binding</keyword>
<dbReference type="InterPro" id="IPR036866">
    <property type="entry name" value="RibonucZ/Hydroxyglut_hydro"/>
</dbReference>
<dbReference type="InterPro" id="IPR001818">
    <property type="entry name" value="Pept_M10_metallopeptidase"/>
</dbReference>
<comment type="caution">
    <text evidence="8">The sequence shown here is derived from an EMBL/GenBank/DDBJ whole genome shotgun (WGS) entry which is preliminary data.</text>
</comment>
<evidence type="ECO:0000256" key="1">
    <source>
        <dbReference type="ARBA" id="ARBA00010370"/>
    </source>
</evidence>
<dbReference type="PANTHER" id="PTHR15032">
    <property type="entry name" value="N-ACYL-PHOSPHATIDYLETHANOLAMINE-HYDROLYZING PHOSPHOLIPASE D"/>
    <property type="match status" value="1"/>
</dbReference>
<accession>A0A814S2E0</accession>
<dbReference type="Proteomes" id="UP000663864">
    <property type="component" value="Unassembled WGS sequence"/>
</dbReference>
<reference evidence="8" key="1">
    <citation type="submission" date="2021-02" db="EMBL/GenBank/DDBJ databases">
        <authorList>
            <person name="Nowell W R."/>
        </authorList>
    </citation>
    <scope>NUCLEOTIDE SEQUENCE</scope>
</reference>
<dbReference type="GO" id="GO:0008270">
    <property type="term" value="F:zinc ion binding"/>
    <property type="evidence" value="ECO:0007669"/>
    <property type="project" value="InterPro"/>
</dbReference>
<feature type="domain" description="Peptidase metallopeptidase" evidence="7">
    <location>
        <begin position="21"/>
        <end position="179"/>
    </location>
</feature>
<feature type="binding site" evidence="6">
    <location>
        <position position="115"/>
    </location>
    <ligand>
        <name>Ca(2+)</name>
        <dbReference type="ChEBI" id="CHEBI:29108"/>
        <label>1</label>
    </ligand>
</feature>
<dbReference type="GO" id="GO:0005737">
    <property type="term" value="C:cytoplasm"/>
    <property type="evidence" value="ECO:0007669"/>
    <property type="project" value="TreeGrafter"/>
</dbReference>
<evidence type="ECO:0000259" key="7">
    <source>
        <dbReference type="SMART" id="SM00235"/>
    </source>
</evidence>
<dbReference type="GO" id="GO:0006508">
    <property type="term" value="P:proteolysis"/>
    <property type="evidence" value="ECO:0007669"/>
    <property type="project" value="UniProtKB-KW"/>
</dbReference>
<dbReference type="GO" id="GO:0004222">
    <property type="term" value="F:metalloendopeptidase activity"/>
    <property type="evidence" value="ECO:0007669"/>
    <property type="project" value="InterPro"/>
</dbReference>
<feature type="binding site" evidence="6">
    <location>
        <position position="75"/>
    </location>
    <ligand>
        <name>Ca(2+)</name>
        <dbReference type="ChEBI" id="CHEBI:29108"/>
        <label>2</label>
    </ligand>
</feature>
<evidence type="ECO:0000256" key="5">
    <source>
        <dbReference type="ARBA" id="ARBA00022833"/>
    </source>
</evidence>
<dbReference type="PRINTS" id="PR00138">
    <property type="entry name" value="MATRIXIN"/>
</dbReference>
<organism evidence="8 9">
    <name type="scientific">Rotaria sordida</name>
    <dbReference type="NCBI Taxonomy" id="392033"/>
    <lineage>
        <taxon>Eukaryota</taxon>
        <taxon>Metazoa</taxon>
        <taxon>Spiralia</taxon>
        <taxon>Gnathifera</taxon>
        <taxon>Rotifera</taxon>
        <taxon>Eurotatoria</taxon>
        <taxon>Bdelloidea</taxon>
        <taxon>Philodinida</taxon>
        <taxon>Philodinidae</taxon>
        <taxon>Rotaria</taxon>
    </lineage>
</organism>
<dbReference type="PANTHER" id="PTHR15032:SF4">
    <property type="entry name" value="N-ACYL-PHOSPHATIDYLETHANOLAMINE-HYDROLYZING PHOSPHOLIPASE D"/>
    <property type="match status" value="1"/>
</dbReference>
<dbReference type="GO" id="GO:0070290">
    <property type="term" value="F:N-acylphosphatidylethanolamine-specific phospholipase D activity"/>
    <property type="evidence" value="ECO:0007669"/>
    <property type="project" value="TreeGrafter"/>
</dbReference>
<dbReference type="InterPro" id="IPR006026">
    <property type="entry name" value="Peptidase_Metallo"/>
</dbReference>
<feature type="binding site" evidence="6">
    <location>
        <position position="115"/>
    </location>
    <ligand>
        <name>Ca(2+)</name>
        <dbReference type="ChEBI" id="CHEBI:29108"/>
        <label>3</label>
    </ligand>
</feature>
<dbReference type="SUPFAM" id="SSF56281">
    <property type="entry name" value="Metallo-hydrolase/oxidoreductase"/>
    <property type="match status" value="1"/>
</dbReference>
<evidence type="ECO:0000313" key="8">
    <source>
        <dbReference type="EMBL" id="CAF1141129.1"/>
    </source>
</evidence>
<feature type="binding site" description="in inhibited form" evidence="6">
    <location>
        <position position="6"/>
    </location>
    <ligand>
        <name>Zn(2+)</name>
        <dbReference type="ChEBI" id="CHEBI:29105"/>
        <label>2</label>
        <note>catalytic</note>
    </ligand>
</feature>
<name>A0A814S2E0_9BILA</name>
<evidence type="ECO:0000256" key="2">
    <source>
        <dbReference type="ARBA" id="ARBA00022670"/>
    </source>
</evidence>
<dbReference type="InterPro" id="IPR021190">
    <property type="entry name" value="Pept_M10A"/>
</dbReference>
<comment type="cofactor">
    <cofactor evidence="6">
        <name>Ca(2+)</name>
        <dbReference type="ChEBI" id="CHEBI:29108"/>
    </cofactor>
    <text evidence="6">Can bind about 5 Ca(2+) ions per subunit.</text>
</comment>
<feature type="binding site" evidence="6">
    <location>
        <position position="152"/>
    </location>
    <ligand>
        <name>Zn(2+)</name>
        <dbReference type="ChEBI" id="CHEBI:29105"/>
        <label>2</label>
        <note>catalytic</note>
    </ligand>
</feature>